<keyword evidence="1" id="KW-0472">Membrane</keyword>
<dbReference type="OrthoDB" id="2657395at2"/>
<dbReference type="EMBL" id="RXHU01000034">
    <property type="protein sequence ID" value="RTE09288.1"/>
    <property type="molecule type" value="Genomic_DNA"/>
</dbReference>
<accession>A0A3S0CUW0</accession>
<keyword evidence="1" id="KW-0812">Transmembrane</keyword>
<gene>
    <name evidence="2" type="ORF">EJQ19_12975</name>
</gene>
<comment type="caution">
    <text evidence="2">The sequence shown here is derived from an EMBL/GenBank/DDBJ whole genome shotgun (WGS) entry which is preliminary data.</text>
</comment>
<keyword evidence="1" id="KW-1133">Transmembrane helix</keyword>
<name>A0A3S0CUW0_9BACL</name>
<evidence type="ECO:0000313" key="2">
    <source>
        <dbReference type="EMBL" id="RTE09288.1"/>
    </source>
</evidence>
<dbReference type="Proteomes" id="UP000276128">
    <property type="component" value="Unassembled WGS sequence"/>
</dbReference>
<proteinExistence type="predicted"/>
<sequence>MKHEGLSGKILKLIGIIAIIWLFVWVCQTIYSKANPESKSVASRAETAAPATVPWDYQIQEAKVGSIDGGDLILAPGNGRISNDQNLAVGDSLWVMDYKQATTDADGKSTVSDWNPIKTFKTKEDAEKDLSELKVEIKTDVKLIGVYKTEQSGKFRYFAVVELPTGQAVKQPITEANYKDFKNKKEVGVVLEEVHDYNNYDESMAKFRGWAQ</sequence>
<evidence type="ECO:0000313" key="3">
    <source>
        <dbReference type="Proteomes" id="UP000276128"/>
    </source>
</evidence>
<feature type="transmembrane region" description="Helical" evidence="1">
    <location>
        <begin position="12"/>
        <end position="31"/>
    </location>
</feature>
<keyword evidence="3" id="KW-1185">Reference proteome</keyword>
<dbReference type="AlphaFoldDB" id="A0A3S0CUW0"/>
<organism evidence="2 3">
    <name type="scientific">Paenibacillus whitsoniae</name>
    <dbReference type="NCBI Taxonomy" id="2496558"/>
    <lineage>
        <taxon>Bacteria</taxon>
        <taxon>Bacillati</taxon>
        <taxon>Bacillota</taxon>
        <taxon>Bacilli</taxon>
        <taxon>Bacillales</taxon>
        <taxon>Paenibacillaceae</taxon>
        <taxon>Paenibacillus</taxon>
    </lineage>
</organism>
<dbReference type="RefSeq" id="WP_126141652.1">
    <property type="nucleotide sequence ID" value="NZ_RXHU01000034.1"/>
</dbReference>
<evidence type="ECO:0000256" key="1">
    <source>
        <dbReference type="SAM" id="Phobius"/>
    </source>
</evidence>
<protein>
    <submittedName>
        <fullName evidence="2">Signal peptide protein</fullName>
    </submittedName>
</protein>
<reference evidence="2 3" key="1">
    <citation type="submission" date="2018-12" db="EMBL/GenBank/DDBJ databases">
        <title>Bacillus ochoae sp. nov., Paenibacillus whitsoniae sp. nov., Paenibacillus spiritus sp. nov. Isolated from the Mars Exploration Rover during spacecraft assembly.</title>
        <authorList>
            <person name="Seuylemezian A."/>
            <person name="Vaishampayan P."/>
        </authorList>
    </citation>
    <scope>NUCLEOTIDE SEQUENCE [LARGE SCALE GENOMIC DNA]</scope>
    <source>
        <strain evidence="2 3">MER 54</strain>
    </source>
</reference>